<dbReference type="AlphaFoldDB" id="A0A453EA46"/>
<evidence type="ECO:0000256" key="1">
    <source>
        <dbReference type="PROSITE-ProRule" id="PRU00221"/>
    </source>
</evidence>
<dbReference type="Proteomes" id="UP000015105">
    <property type="component" value="Chromosome 3D"/>
</dbReference>
<reference evidence="2" key="5">
    <citation type="journal article" date="2021" name="G3 (Bethesda)">
        <title>Aegilops tauschii genome assembly Aet v5.0 features greater sequence contiguity and improved annotation.</title>
        <authorList>
            <person name="Wang L."/>
            <person name="Zhu T."/>
            <person name="Rodriguez J.C."/>
            <person name="Deal K.R."/>
            <person name="Dubcovsky J."/>
            <person name="McGuire P.E."/>
            <person name="Lux T."/>
            <person name="Spannagl M."/>
            <person name="Mayer K.F.X."/>
            <person name="Baldrich P."/>
            <person name="Meyers B.C."/>
            <person name="Huo N."/>
            <person name="Gu Y.Q."/>
            <person name="Zhou H."/>
            <person name="Devos K.M."/>
            <person name="Bennetzen J.L."/>
            <person name="Unver T."/>
            <person name="Budak H."/>
            <person name="Gulick P.J."/>
            <person name="Galiba G."/>
            <person name="Kalapos B."/>
            <person name="Nelson D.R."/>
            <person name="Li P."/>
            <person name="You F.M."/>
            <person name="Luo M.C."/>
            <person name="Dvorak J."/>
        </authorList>
    </citation>
    <scope>NUCLEOTIDE SEQUENCE [LARGE SCALE GENOMIC DNA]</scope>
    <source>
        <strain evidence="2">cv. AL8/78</strain>
    </source>
</reference>
<dbReference type="Gramene" id="AET3Gv20270400.3">
    <property type="protein sequence ID" value="AET3Gv20270400.3"/>
    <property type="gene ID" value="AET3Gv20270400"/>
</dbReference>
<keyword evidence="1" id="KW-0853">WD repeat</keyword>
<dbReference type="SMART" id="SM00320">
    <property type="entry name" value="WD40"/>
    <property type="match status" value="1"/>
</dbReference>
<dbReference type="InterPro" id="IPR001680">
    <property type="entry name" value="WD40_rpt"/>
</dbReference>
<protein>
    <submittedName>
        <fullName evidence="2">Uncharacterized protein</fullName>
    </submittedName>
</protein>
<reference evidence="3" key="2">
    <citation type="journal article" date="2017" name="Nat. Plants">
        <title>The Aegilops tauschii genome reveals multiple impacts of transposons.</title>
        <authorList>
            <person name="Zhao G."/>
            <person name="Zou C."/>
            <person name="Li K."/>
            <person name="Wang K."/>
            <person name="Li T."/>
            <person name="Gao L."/>
            <person name="Zhang X."/>
            <person name="Wang H."/>
            <person name="Yang Z."/>
            <person name="Liu X."/>
            <person name="Jiang W."/>
            <person name="Mao L."/>
            <person name="Kong X."/>
            <person name="Jiao Y."/>
            <person name="Jia J."/>
        </authorList>
    </citation>
    <scope>NUCLEOTIDE SEQUENCE [LARGE SCALE GENOMIC DNA]</scope>
    <source>
        <strain evidence="3">cv. AL8/78</strain>
    </source>
</reference>
<dbReference type="InterPro" id="IPR036322">
    <property type="entry name" value="WD40_repeat_dom_sf"/>
</dbReference>
<dbReference type="PANTHER" id="PTHR44376">
    <property type="entry name" value="TRANSCRIPTIONAL REGULATOR OF FILAMENTOUS GROWTH FLO8"/>
    <property type="match status" value="1"/>
</dbReference>
<dbReference type="GO" id="GO:0003714">
    <property type="term" value="F:transcription corepressor activity"/>
    <property type="evidence" value="ECO:0007669"/>
    <property type="project" value="InterPro"/>
</dbReference>
<name>A0A453EA46_AEGTS</name>
<dbReference type="PROSITE" id="PS50082">
    <property type="entry name" value="WD_REPEATS_2"/>
    <property type="match status" value="1"/>
</dbReference>
<dbReference type="InterPro" id="IPR015943">
    <property type="entry name" value="WD40/YVTN_repeat-like_dom_sf"/>
</dbReference>
<dbReference type="InterPro" id="IPR044716">
    <property type="entry name" value="LEUNIG-like"/>
</dbReference>
<reference evidence="2" key="4">
    <citation type="submission" date="2019-03" db="UniProtKB">
        <authorList>
            <consortium name="EnsemblPlants"/>
        </authorList>
    </citation>
    <scope>IDENTIFICATION</scope>
</reference>
<dbReference type="Gene3D" id="2.130.10.10">
    <property type="entry name" value="YVTN repeat-like/Quinoprotein amine dehydrogenase"/>
    <property type="match status" value="1"/>
</dbReference>
<keyword evidence="3" id="KW-1185">Reference proteome</keyword>
<dbReference type="PANTHER" id="PTHR44376:SF27">
    <property type="entry name" value="TRANSCRIPTIONAL COREPRESSOR LEUNIG"/>
    <property type="match status" value="1"/>
</dbReference>
<dbReference type="SUPFAM" id="SSF50978">
    <property type="entry name" value="WD40 repeat-like"/>
    <property type="match status" value="1"/>
</dbReference>
<sequence>QSLELWDMVENRSMTVAAHDGLISALASSSSGLVASVSHDKHVKLWK</sequence>
<evidence type="ECO:0000313" key="3">
    <source>
        <dbReference type="Proteomes" id="UP000015105"/>
    </source>
</evidence>
<feature type="repeat" description="WD" evidence="1">
    <location>
        <begin position="16"/>
        <end position="47"/>
    </location>
</feature>
<organism evidence="2 3">
    <name type="scientific">Aegilops tauschii subsp. strangulata</name>
    <name type="common">Goatgrass</name>
    <dbReference type="NCBI Taxonomy" id="200361"/>
    <lineage>
        <taxon>Eukaryota</taxon>
        <taxon>Viridiplantae</taxon>
        <taxon>Streptophyta</taxon>
        <taxon>Embryophyta</taxon>
        <taxon>Tracheophyta</taxon>
        <taxon>Spermatophyta</taxon>
        <taxon>Magnoliopsida</taxon>
        <taxon>Liliopsida</taxon>
        <taxon>Poales</taxon>
        <taxon>Poaceae</taxon>
        <taxon>BOP clade</taxon>
        <taxon>Pooideae</taxon>
        <taxon>Triticodae</taxon>
        <taxon>Triticeae</taxon>
        <taxon>Triticinae</taxon>
        <taxon>Aegilops</taxon>
    </lineage>
</organism>
<dbReference type="PROSITE" id="PS50294">
    <property type="entry name" value="WD_REPEATS_REGION"/>
    <property type="match status" value="1"/>
</dbReference>
<accession>A0A453EA46</accession>
<dbReference type="EnsemblPlants" id="AET3Gv20270400.3">
    <property type="protein sequence ID" value="AET3Gv20270400.3"/>
    <property type="gene ID" value="AET3Gv20270400"/>
</dbReference>
<evidence type="ECO:0000313" key="2">
    <source>
        <dbReference type="EnsemblPlants" id="AET3Gv20270400.3"/>
    </source>
</evidence>
<reference evidence="2" key="3">
    <citation type="journal article" date="2017" name="Nature">
        <title>Genome sequence of the progenitor of the wheat D genome Aegilops tauschii.</title>
        <authorList>
            <person name="Luo M.C."/>
            <person name="Gu Y.Q."/>
            <person name="Puiu D."/>
            <person name="Wang H."/>
            <person name="Twardziok S.O."/>
            <person name="Deal K.R."/>
            <person name="Huo N."/>
            <person name="Zhu T."/>
            <person name="Wang L."/>
            <person name="Wang Y."/>
            <person name="McGuire P.E."/>
            <person name="Liu S."/>
            <person name="Long H."/>
            <person name="Ramasamy R.K."/>
            <person name="Rodriguez J.C."/>
            <person name="Van S.L."/>
            <person name="Yuan L."/>
            <person name="Wang Z."/>
            <person name="Xia Z."/>
            <person name="Xiao L."/>
            <person name="Anderson O.D."/>
            <person name="Ouyang S."/>
            <person name="Liang Y."/>
            <person name="Zimin A.V."/>
            <person name="Pertea G."/>
            <person name="Qi P."/>
            <person name="Bennetzen J.L."/>
            <person name="Dai X."/>
            <person name="Dawson M.W."/>
            <person name="Muller H.G."/>
            <person name="Kugler K."/>
            <person name="Rivarola-Duarte L."/>
            <person name="Spannagl M."/>
            <person name="Mayer K.F.X."/>
            <person name="Lu F.H."/>
            <person name="Bevan M.W."/>
            <person name="Leroy P."/>
            <person name="Li P."/>
            <person name="You F.M."/>
            <person name="Sun Q."/>
            <person name="Liu Z."/>
            <person name="Lyons E."/>
            <person name="Wicker T."/>
            <person name="Salzberg S.L."/>
            <person name="Devos K.M."/>
            <person name="Dvorak J."/>
        </authorList>
    </citation>
    <scope>NUCLEOTIDE SEQUENCE [LARGE SCALE GENOMIC DNA]</scope>
    <source>
        <strain evidence="2">cv. AL8/78</strain>
    </source>
</reference>
<reference evidence="3" key="1">
    <citation type="journal article" date="2014" name="Science">
        <title>Ancient hybridizations among the ancestral genomes of bread wheat.</title>
        <authorList>
            <consortium name="International Wheat Genome Sequencing Consortium,"/>
            <person name="Marcussen T."/>
            <person name="Sandve S.R."/>
            <person name="Heier L."/>
            <person name="Spannagl M."/>
            <person name="Pfeifer M."/>
            <person name="Jakobsen K.S."/>
            <person name="Wulff B.B."/>
            <person name="Steuernagel B."/>
            <person name="Mayer K.F."/>
            <person name="Olsen O.A."/>
        </authorList>
    </citation>
    <scope>NUCLEOTIDE SEQUENCE [LARGE SCALE GENOMIC DNA]</scope>
    <source>
        <strain evidence="3">cv. AL8/78</strain>
    </source>
</reference>
<proteinExistence type="predicted"/>